<dbReference type="PANTHER" id="PTHR16154:SF26">
    <property type="entry name" value="PROTEIN PHOSPHATASE 1 REGULATORY SUBUNIT 9 LIKE"/>
    <property type="match status" value="1"/>
</dbReference>
<evidence type="ECO:0000256" key="1">
    <source>
        <dbReference type="ARBA" id="ARBA00004245"/>
    </source>
</evidence>
<keyword evidence="4" id="KW-0597">Phosphoprotein</keyword>
<dbReference type="FunFam" id="1.10.150.50:FF:000008">
    <property type="entry name" value="Neurabin-1 isoform 1-like protein"/>
    <property type="match status" value="1"/>
</dbReference>
<keyword evidence="7" id="KW-0770">Synapse</keyword>
<dbReference type="InterPro" id="IPR043446">
    <property type="entry name" value="Neurabin-like"/>
</dbReference>
<feature type="region of interest" description="Disordered" evidence="17">
    <location>
        <begin position="1"/>
        <end position="443"/>
    </location>
</feature>
<feature type="compositionally biased region" description="Low complexity" evidence="17">
    <location>
        <begin position="1309"/>
        <end position="1322"/>
    </location>
</feature>
<dbReference type="InterPro" id="IPR013761">
    <property type="entry name" value="SAM/pointed_sf"/>
</dbReference>
<dbReference type="GO" id="GO:0019722">
    <property type="term" value="P:calcium-mediated signaling"/>
    <property type="evidence" value="ECO:0007669"/>
    <property type="project" value="TreeGrafter"/>
</dbReference>
<dbReference type="RefSeq" id="XP_030642376.1">
    <property type="nucleotide sequence ID" value="XM_030786516.1"/>
</dbReference>
<protein>
    <recommendedName>
        <fullName evidence="12">Neurabin-1</fullName>
    </recommendedName>
    <alternativeName>
        <fullName evidence="14">Neurabin-I</fullName>
    </alternativeName>
    <alternativeName>
        <fullName evidence="13">Neural tissue-specific F-actin-binding protein I</fullName>
    </alternativeName>
    <alternativeName>
        <fullName evidence="15">Protein phosphatase 1 regulatory subunit 9A</fullName>
    </alternativeName>
</protein>
<feature type="coiled-coil region" evidence="16">
    <location>
        <begin position="893"/>
        <end position="944"/>
    </location>
</feature>
<feature type="compositionally biased region" description="Polar residues" evidence="17">
    <location>
        <begin position="349"/>
        <end position="372"/>
    </location>
</feature>
<organism evidence="20 21">
    <name type="scientific">Chanos chanos</name>
    <name type="common">Milkfish</name>
    <name type="synonym">Mugil chanos</name>
    <dbReference type="NCBI Taxonomy" id="29144"/>
    <lineage>
        <taxon>Eukaryota</taxon>
        <taxon>Metazoa</taxon>
        <taxon>Chordata</taxon>
        <taxon>Craniata</taxon>
        <taxon>Vertebrata</taxon>
        <taxon>Euteleostomi</taxon>
        <taxon>Actinopterygii</taxon>
        <taxon>Neopterygii</taxon>
        <taxon>Teleostei</taxon>
        <taxon>Ostariophysi</taxon>
        <taxon>Gonorynchiformes</taxon>
        <taxon>Chanidae</taxon>
        <taxon>Chanos</taxon>
    </lineage>
</organism>
<feature type="compositionally biased region" description="Basic and acidic residues" evidence="17">
    <location>
        <begin position="513"/>
        <end position="528"/>
    </location>
</feature>
<feature type="compositionally biased region" description="Acidic residues" evidence="17">
    <location>
        <begin position="461"/>
        <end position="476"/>
    </location>
</feature>
<dbReference type="GO" id="GO:0030425">
    <property type="term" value="C:dendrite"/>
    <property type="evidence" value="ECO:0007669"/>
    <property type="project" value="TreeGrafter"/>
</dbReference>
<feature type="compositionally biased region" description="Polar residues" evidence="17">
    <location>
        <begin position="399"/>
        <end position="411"/>
    </location>
</feature>
<feature type="region of interest" description="Disordered" evidence="17">
    <location>
        <begin position="456"/>
        <end position="593"/>
    </location>
</feature>
<dbReference type="InParanoid" id="A0A6J2WG82"/>
<evidence type="ECO:0000313" key="20">
    <source>
        <dbReference type="Proteomes" id="UP000504632"/>
    </source>
</evidence>
<feature type="compositionally biased region" description="Polar residues" evidence="17">
    <location>
        <begin position="1344"/>
        <end position="1360"/>
    </location>
</feature>
<feature type="compositionally biased region" description="Basic and acidic residues" evidence="17">
    <location>
        <begin position="282"/>
        <end position="302"/>
    </location>
</feature>
<dbReference type="PROSITE" id="PS50105">
    <property type="entry name" value="SAM_DOMAIN"/>
    <property type="match status" value="1"/>
</dbReference>
<accession>A0A6J2WG82</accession>
<feature type="compositionally biased region" description="Polar residues" evidence="17">
    <location>
        <begin position="1211"/>
        <end position="1222"/>
    </location>
</feature>
<dbReference type="InterPro" id="IPR001478">
    <property type="entry name" value="PDZ"/>
</dbReference>
<feature type="compositionally biased region" description="Basic and acidic residues" evidence="17">
    <location>
        <begin position="1502"/>
        <end position="1522"/>
    </location>
</feature>
<dbReference type="FunCoup" id="A0A6J2WG82">
    <property type="interactions" value="2"/>
</dbReference>
<feature type="domain" description="SAM" evidence="18">
    <location>
        <begin position="1442"/>
        <end position="1505"/>
    </location>
</feature>
<feature type="compositionally biased region" description="Low complexity" evidence="17">
    <location>
        <begin position="190"/>
        <end position="200"/>
    </location>
</feature>
<evidence type="ECO:0000256" key="5">
    <source>
        <dbReference type="ARBA" id="ARBA00022782"/>
    </source>
</evidence>
<dbReference type="InterPro" id="IPR036034">
    <property type="entry name" value="PDZ_sf"/>
</dbReference>
<feature type="coiled-coil region" evidence="16">
    <location>
        <begin position="830"/>
        <end position="864"/>
    </location>
</feature>
<dbReference type="Gene3D" id="2.30.42.10">
    <property type="match status" value="1"/>
</dbReference>
<evidence type="ECO:0000256" key="14">
    <source>
        <dbReference type="ARBA" id="ARBA00077125"/>
    </source>
</evidence>
<evidence type="ECO:0000256" key="9">
    <source>
        <dbReference type="ARBA" id="ARBA00023203"/>
    </source>
</evidence>
<dbReference type="GO" id="GO:0015629">
    <property type="term" value="C:actin cytoskeleton"/>
    <property type="evidence" value="ECO:0007669"/>
    <property type="project" value="TreeGrafter"/>
</dbReference>
<evidence type="ECO:0000256" key="6">
    <source>
        <dbReference type="ARBA" id="ARBA00022902"/>
    </source>
</evidence>
<dbReference type="SMART" id="SM00228">
    <property type="entry name" value="PDZ"/>
    <property type="match status" value="1"/>
</dbReference>
<dbReference type="FunFam" id="2.30.42.10:FF:000010">
    <property type="entry name" value="Neurabin-1 isoform 1"/>
    <property type="match status" value="1"/>
</dbReference>
<dbReference type="Proteomes" id="UP000504632">
    <property type="component" value="Chromosome 10"/>
</dbReference>
<dbReference type="Pfam" id="PF17817">
    <property type="entry name" value="PDZ_5"/>
    <property type="match status" value="1"/>
</dbReference>
<dbReference type="CTD" id="571989"/>
<gene>
    <name evidence="21" type="primary">ppp1r9ala</name>
</gene>
<dbReference type="Pfam" id="PF07647">
    <property type="entry name" value="SAM_2"/>
    <property type="match status" value="1"/>
</dbReference>
<evidence type="ECO:0000256" key="17">
    <source>
        <dbReference type="SAM" id="MobiDB-lite"/>
    </source>
</evidence>
<dbReference type="GeneID" id="115822608"/>
<feature type="compositionally biased region" description="Basic and acidic residues" evidence="17">
    <location>
        <begin position="1250"/>
        <end position="1260"/>
    </location>
</feature>
<dbReference type="PROSITE" id="PS50106">
    <property type="entry name" value="PDZ"/>
    <property type="match status" value="1"/>
</dbReference>
<evidence type="ECO:0000259" key="19">
    <source>
        <dbReference type="PROSITE" id="PS50106"/>
    </source>
</evidence>
<dbReference type="CDD" id="cd09512">
    <property type="entry name" value="SAM_Neurabin-like"/>
    <property type="match status" value="1"/>
</dbReference>
<evidence type="ECO:0000256" key="15">
    <source>
        <dbReference type="ARBA" id="ARBA00082439"/>
    </source>
</evidence>
<dbReference type="CDD" id="cd06790">
    <property type="entry name" value="PDZ_neurabin-like"/>
    <property type="match status" value="1"/>
</dbReference>
<keyword evidence="6" id="KW-0524">Neurogenesis</keyword>
<dbReference type="SUPFAM" id="SSF47769">
    <property type="entry name" value="SAM/Pointed domain"/>
    <property type="match status" value="1"/>
</dbReference>
<dbReference type="SMART" id="SM00454">
    <property type="entry name" value="SAM"/>
    <property type="match status" value="1"/>
</dbReference>
<dbReference type="PANTHER" id="PTHR16154">
    <property type="entry name" value="NEURABIN"/>
    <property type="match status" value="1"/>
</dbReference>
<evidence type="ECO:0000256" key="13">
    <source>
        <dbReference type="ARBA" id="ARBA00076637"/>
    </source>
</evidence>
<dbReference type="InterPro" id="IPR001660">
    <property type="entry name" value="SAM"/>
</dbReference>
<dbReference type="GO" id="GO:0031175">
    <property type="term" value="P:neuron projection development"/>
    <property type="evidence" value="ECO:0007669"/>
    <property type="project" value="TreeGrafter"/>
</dbReference>
<keyword evidence="10" id="KW-0206">Cytoskeleton</keyword>
<evidence type="ECO:0000256" key="8">
    <source>
        <dbReference type="ARBA" id="ARBA00023054"/>
    </source>
</evidence>
<feature type="compositionally biased region" description="Acidic residues" evidence="17">
    <location>
        <begin position="1152"/>
        <end position="1163"/>
    </location>
</feature>
<dbReference type="OrthoDB" id="62701at2759"/>
<keyword evidence="2" id="KW-0217">Developmental protein</keyword>
<feature type="region of interest" description="Disordered" evidence="17">
    <location>
        <begin position="1493"/>
        <end position="1534"/>
    </location>
</feature>
<feature type="compositionally biased region" description="Basic and acidic residues" evidence="17">
    <location>
        <begin position="129"/>
        <end position="143"/>
    </location>
</feature>
<keyword evidence="8 16" id="KW-0175">Coiled coil</keyword>
<feature type="compositionally biased region" description="Basic and acidic residues" evidence="17">
    <location>
        <begin position="1333"/>
        <end position="1343"/>
    </location>
</feature>
<feature type="compositionally biased region" description="Basic and acidic residues" evidence="17">
    <location>
        <begin position="1"/>
        <end position="12"/>
    </location>
</feature>
<evidence type="ECO:0000259" key="18">
    <source>
        <dbReference type="PROSITE" id="PS50105"/>
    </source>
</evidence>
<feature type="compositionally biased region" description="Low complexity" evidence="17">
    <location>
        <begin position="323"/>
        <end position="332"/>
    </location>
</feature>
<sequence length="1534" mass="168191">MIKTEGKGERALRSASPHRNAYKSDFHAIKCSFDGTKTDSAPKSYANGSSDTREETRGRPFGNRVNKIKNIFLQMDSQQQDNQETKPVIKTDGSQSTQSKLGVSAQRSSVSSAASLNTAASPEPQGSDRTPKGEDGEIDKAALAEKFSVTRKLFERGIKEQSSSVEKQPRGRMSGRHGSASEECKGGRRSIGSSESSTSGVKTERSPVSPLRAGSDGNMESDEVKQTQKLSLNAGPISRRLENFMAENDCGESIRTTCKGPESPSTSQSLSSTEGPTPTSPLREKPTSPLREKSASPLRDKPTPGSNLPWKPTSPVTNVPYKTTSTISGSSSKHPTPASALFYKPTPPSRGSASEPLSPTDHSLPHLSSSASDGCITAKASSDGVKLTSQPLRDPKQPSLFTTGVSNQAKTSEVAKKGGEGQNLAKTVPQDNSPDSTPPKLDGVSAGMVRAELVVVQNESSESEENEDERLDDAVFEESKVEEDICDEEPDKVLLNKEEKVTEQEEDEGGMQEMKHRWIEPLRGETKPLKKSGCYDEEEEESEQEHQGGRRQASPLFHGIENAAFIDDKDTDHQQAEEEDEHGEDQLEEDYMELPGLSEEDESAPRGKVRFSTAPIQVFSTYSNEDYDRRNDDVDPVAASAEYELEKRVEKMDVFPVEMEKGDNGLGISIIGMGVGADQGLEKLGIFVKTVTEGGAAERDGRIQVNDQIVEVDGVSLVGVTQLFAATVLKNTKGKVSFLIGREKPGTQSEVARLISETLEQERNQQQQLDDPYEPSTEEDEHYEEEEEEEEEEERVLGSSFSGKEIFDLPESEGMFLPSNMDSSQLSFRFKELQIKHSTATAEISQLKEKLKESEEERAAWTLKEAQLEKCVQENAEKILQMEKSWLEAQALCKTLTEQLGEAQEQNESLEKKYSKAKKLLKEFQQAESDFEKREEELRKVYDEKESWYKTQLDSLQERVSKLESMSVCGGGGDQNSVEEGRGTGQEPADSSRDSLSADTSVQGNCLCRDSLSADTSVQGNCLHRDSLSADTSVQGNCLHRDSLSADTSVQGNCLCRDSLSADTSVQGNCLHRESVSADTSVQGNCLHRESVSADTSVQVADWSDLGLETERLDTSAHRSKALLAQKAKRQLPSRSRLREMLGSPACHPQDDGDEDEEEEEEGSQNPEPPRIRRPSVQESLSLPVPISPPASEKKRSLSGLGSSPPCSSPERQTSNVENAESSGLPAPKDTSSPPPQTVLLRNAKKRESKGKGKEGKDESSEVSPTGKPKRRFPDFGGLRKSGGKGKKHDKEATRASLDSRGSRDLLEESGASVSPSESVSSIPTCMPFSWFGDKDRDRDKDQTSSSSSLPYTATEAGNQSHERKNKTNLPWSSLFSRSLDLSLSGIDDSNPGSPELSGLVAESNLSGRTHTLTFSSSETLDDVPYALGKEYQWQSRPVSEWTTQQVCHWLMGMNMDQYTPEFTLKGVDGLQLLNLDSDKLKALGVSSQSDRTTIKKKLKDMRKAQEKLEKQREKREKEARRSGRALGNDDSVC</sequence>
<dbReference type="SUPFAM" id="SSF50156">
    <property type="entry name" value="PDZ domain-like"/>
    <property type="match status" value="1"/>
</dbReference>
<feature type="compositionally biased region" description="Acidic residues" evidence="17">
    <location>
        <begin position="577"/>
        <end position="593"/>
    </location>
</feature>
<dbReference type="Pfam" id="PF00595">
    <property type="entry name" value="PDZ"/>
    <property type="match status" value="1"/>
</dbReference>
<evidence type="ECO:0000256" key="7">
    <source>
        <dbReference type="ARBA" id="ARBA00023018"/>
    </source>
</evidence>
<dbReference type="GO" id="GO:0014069">
    <property type="term" value="C:postsynaptic density"/>
    <property type="evidence" value="ECO:0007669"/>
    <property type="project" value="TreeGrafter"/>
</dbReference>
<evidence type="ECO:0000256" key="3">
    <source>
        <dbReference type="ARBA" id="ARBA00022490"/>
    </source>
</evidence>
<evidence type="ECO:0000313" key="21">
    <source>
        <dbReference type="RefSeq" id="XP_030642376.1"/>
    </source>
</evidence>
<evidence type="ECO:0000256" key="12">
    <source>
        <dbReference type="ARBA" id="ARBA00067399"/>
    </source>
</evidence>
<reference evidence="21" key="1">
    <citation type="submission" date="2025-08" db="UniProtKB">
        <authorList>
            <consortium name="RefSeq"/>
        </authorList>
    </citation>
    <scope>IDENTIFICATION</scope>
</reference>
<keyword evidence="20" id="KW-1185">Reference proteome</keyword>
<dbReference type="GO" id="GO:0005737">
    <property type="term" value="C:cytoplasm"/>
    <property type="evidence" value="ECO:0007669"/>
    <property type="project" value="TreeGrafter"/>
</dbReference>
<dbReference type="InterPro" id="IPR040645">
    <property type="entry name" value="Neurabin-1/2_PDZ"/>
</dbReference>
<feature type="region of interest" description="Disordered" evidence="17">
    <location>
        <begin position="966"/>
        <end position="998"/>
    </location>
</feature>
<keyword evidence="9" id="KW-0009">Actin-binding</keyword>
<proteinExistence type="predicted"/>
<feature type="region of interest" description="Disordered" evidence="17">
    <location>
        <begin position="1125"/>
        <end position="1368"/>
    </location>
</feature>
<feature type="domain" description="PDZ" evidence="19">
    <location>
        <begin position="656"/>
        <end position="744"/>
    </location>
</feature>
<feature type="compositionally biased region" description="Basic and acidic residues" evidence="17">
    <location>
        <begin position="566"/>
        <end position="576"/>
    </location>
</feature>
<feature type="compositionally biased region" description="Low complexity" evidence="17">
    <location>
        <begin position="261"/>
        <end position="274"/>
    </location>
</feature>
<evidence type="ECO:0000256" key="2">
    <source>
        <dbReference type="ARBA" id="ARBA00022473"/>
    </source>
</evidence>
<keyword evidence="3" id="KW-0963">Cytoplasm</keyword>
<keyword evidence="5" id="KW-0221">Differentiation</keyword>
<feature type="compositionally biased region" description="Polar residues" evidence="17">
    <location>
        <begin position="92"/>
        <end position="101"/>
    </location>
</feature>
<feature type="compositionally biased region" description="Low complexity" evidence="17">
    <location>
        <begin position="104"/>
        <end position="121"/>
    </location>
</feature>
<evidence type="ECO:0000256" key="4">
    <source>
        <dbReference type="ARBA" id="ARBA00022553"/>
    </source>
</evidence>
<feature type="compositionally biased region" description="Basic and acidic residues" evidence="17">
    <location>
        <begin position="491"/>
        <end position="503"/>
    </location>
</feature>
<dbReference type="Gene3D" id="1.10.150.50">
    <property type="entry name" value="Transcription Factor, Ets-1"/>
    <property type="match status" value="1"/>
</dbReference>
<evidence type="ECO:0000256" key="16">
    <source>
        <dbReference type="SAM" id="Coils"/>
    </source>
</evidence>
<feature type="compositionally biased region" description="Polar residues" evidence="17">
    <location>
        <begin position="38"/>
        <end position="50"/>
    </location>
</feature>
<dbReference type="GO" id="GO:0007015">
    <property type="term" value="P:actin filament organization"/>
    <property type="evidence" value="ECO:0007669"/>
    <property type="project" value="TreeGrafter"/>
</dbReference>
<comment type="subcellular location">
    <subcellularLocation>
        <location evidence="1">Cytoplasm</location>
        <location evidence="1">Cytoskeleton</location>
    </subcellularLocation>
    <subcellularLocation>
        <location evidence="11">Synapse</location>
    </subcellularLocation>
</comment>
<evidence type="ECO:0000256" key="11">
    <source>
        <dbReference type="ARBA" id="ARBA00034103"/>
    </source>
</evidence>
<name>A0A6J2WG82_CHACN</name>
<dbReference type="GO" id="GO:0051015">
    <property type="term" value="F:actin filament binding"/>
    <property type="evidence" value="ECO:0007669"/>
    <property type="project" value="TreeGrafter"/>
</dbReference>
<feature type="compositionally biased region" description="Low complexity" evidence="17">
    <location>
        <begin position="1198"/>
        <end position="1210"/>
    </location>
</feature>
<evidence type="ECO:0000256" key="10">
    <source>
        <dbReference type="ARBA" id="ARBA00023212"/>
    </source>
</evidence>
<feature type="compositionally biased region" description="Acidic residues" evidence="17">
    <location>
        <begin position="771"/>
        <end position="794"/>
    </location>
</feature>
<feature type="region of interest" description="Disordered" evidence="17">
    <location>
        <begin position="761"/>
        <end position="802"/>
    </location>
</feature>